<evidence type="ECO:0000313" key="3">
    <source>
        <dbReference type="EMBL" id="GGO46447.1"/>
    </source>
</evidence>
<proteinExistence type="predicted"/>
<dbReference type="EMBL" id="BMLQ01000006">
    <property type="protein sequence ID" value="GGO46447.1"/>
    <property type="molecule type" value="Genomic_DNA"/>
</dbReference>
<feature type="region of interest" description="Disordered" evidence="1">
    <location>
        <begin position="1"/>
        <end position="26"/>
    </location>
</feature>
<organism evidence="3 4">
    <name type="scientific">Citricoccus zhacaiensis</name>
    <dbReference type="NCBI Taxonomy" id="489142"/>
    <lineage>
        <taxon>Bacteria</taxon>
        <taxon>Bacillati</taxon>
        <taxon>Actinomycetota</taxon>
        <taxon>Actinomycetes</taxon>
        <taxon>Micrococcales</taxon>
        <taxon>Micrococcaceae</taxon>
        <taxon>Citricoccus</taxon>
    </lineage>
</organism>
<dbReference type="PANTHER" id="PTHR43798:SF33">
    <property type="entry name" value="HYDROLASE, PUTATIVE (AFU_ORTHOLOGUE AFUA_2G14860)-RELATED"/>
    <property type="match status" value="1"/>
</dbReference>
<dbReference type="InterPro" id="IPR022742">
    <property type="entry name" value="Hydrolase_4"/>
</dbReference>
<dbReference type="Proteomes" id="UP000642509">
    <property type="component" value="Unassembled WGS sequence"/>
</dbReference>
<dbReference type="RefSeq" id="WP_188806163.1">
    <property type="nucleotide sequence ID" value="NZ_BAAAOU010000009.1"/>
</dbReference>
<feature type="domain" description="Serine aminopeptidase S33" evidence="2">
    <location>
        <begin position="104"/>
        <end position="243"/>
    </location>
</feature>
<sequence length="375" mass="41109">MSATDQPSGDTPFSPSAEATLLTDSPPGVWVPDLLEGFERLTIPLEVDEEGPNAATLVRTARTPASIPVHIRAPAPADDVTREPGDAPDEANAIGARPASRIPVLYVHGWSDYFYNAPLAGHFEERGYAFYALDLRKYGRSLRPGQTPGYVDSLEVYDDEIGQALRIIDRDHSQKPVLMGHSTGGLILSLWASRHPGRARALVLNSPWLEMQGSALVRHMATAVLDPVVRLQPKNFLKLPRVDHYWRTVSSAADGDWDLHPLWRPQYAFEVPGGWLKAVMTGHAAVAEGLGLAEPVYVMLSDRTVFSAGWRQDMTAADIVLDVEILAQRATRLGRHVTVVRHAGALHDVMASPQAIRQDAAREMFRWLGAYAGPA</sequence>
<dbReference type="SUPFAM" id="SSF53474">
    <property type="entry name" value="alpha/beta-Hydrolases"/>
    <property type="match status" value="1"/>
</dbReference>
<dbReference type="Gene3D" id="3.40.50.1820">
    <property type="entry name" value="alpha/beta hydrolase"/>
    <property type="match status" value="1"/>
</dbReference>
<dbReference type="PANTHER" id="PTHR43798">
    <property type="entry name" value="MONOACYLGLYCEROL LIPASE"/>
    <property type="match status" value="1"/>
</dbReference>
<name>A0ABQ2M3I4_9MICC</name>
<keyword evidence="3" id="KW-0378">Hydrolase</keyword>
<evidence type="ECO:0000313" key="4">
    <source>
        <dbReference type="Proteomes" id="UP000642509"/>
    </source>
</evidence>
<dbReference type="InterPro" id="IPR029058">
    <property type="entry name" value="AB_hydrolase_fold"/>
</dbReference>
<accession>A0ABQ2M3I4</accession>
<gene>
    <name evidence="3" type="ORF">GCM10010977_21400</name>
</gene>
<dbReference type="Pfam" id="PF12146">
    <property type="entry name" value="Hydrolase_4"/>
    <property type="match status" value="1"/>
</dbReference>
<evidence type="ECO:0000259" key="2">
    <source>
        <dbReference type="Pfam" id="PF12146"/>
    </source>
</evidence>
<dbReference type="GO" id="GO:0016787">
    <property type="term" value="F:hydrolase activity"/>
    <property type="evidence" value="ECO:0007669"/>
    <property type="project" value="UniProtKB-KW"/>
</dbReference>
<protein>
    <submittedName>
        <fullName evidence="3">Alpha/beta hydrolase</fullName>
    </submittedName>
</protein>
<dbReference type="InterPro" id="IPR050266">
    <property type="entry name" value="AB_hydrolase_sf"/>
</dbReference>
<comment type="caution">
    <text evidence="3">The sequence shown here is derived from an EMBL/GenBank/DDBJ whole genome shotgun (WGS) entry which is preliminary data.</text>
</comment>
<reference evidence="4" key="1">
    <citation type="journal article" date="2019" name="Int. J. Syst. Evol. Microbiol.">
        <title>The Global Catalogue of Microorganisms (GCM) 10K type strain sequencing project: providing services to taxonomists for standard genome sequencing and annotation.</title>
        <authorList>
            <consortium name="The Broad Institute Genomics Platform"/>
            <consortium name="The Broad Institute Genome Sequencing Center for Infectious Disease"/>
            <person name="Wu L."/>
            <person name="Ma J."/>
        </authorList>
    </citation>
    <scope>NUCLEOTIDE SEQUENCE [LARGE SCALE GENOMIC DNA]</scope>
    <source>
        <strain evidence="4">CGMCC 1.7064</strain>
    </source>
</reference>
<feature type="compositionally biased region" description="Polar residues" evidence="1">
    <location>
        <begin position="1"/>
        <end position="14"/>
    </location>
</feature>
<evidence type="ECO:0000256" key="1">
    <source>
        <dbReference type="SAM" id="MobiDB-lite"/>
    </source>
</evidence>
<keyword evidence="4" id="KW-1185">Reference proteome</keyword>